<evidence type="ECO:0008006" key="3">
    <source>
        <dbReference type="Google" id="ProtNLM"/>
    </source>
</evidence>
<dbReference type="SUPFAM" id="SSF109854">
    <property type="entry name" value="DinB/YfiT-like putative metalloenzymes"/>
    <property type="match status" value="1"/>
</dbReference>
<reference evidence="1 2" key="1">
    <citation type="submission" date="2015-03" db="EMBL/GenBank/DDBJ databases">
        <title>Luteipulveratus halotolerans sp. nov., a novel actinobacterium (Dermacoccaceae) from Sarawak, Malaysia.</title>
        <authorList>
            <person name="Juboi H."/>
            <person name="Basik A."/>
            <person name="Shamsul S.S."/>
            <person name="Arnold P."/>
            <person name="Schmitt E.K."/>
            <person name="Sanglier J.-J."/>
            <person name="Yeo T."/>
        </authorList>
    </citation>
    <scope>NUCLEOTIDE SEQUENCE [LARGE SCALE GENOMIC DNA]</scope>
    <source>
        <strain evidence="1 2">MN07-A0370</strain>
    </source>
</reference>
<dbReference type="RefSeq" id="WP_052592400.1">
    <property type="nucleotide sequence ID" value="NZ_CP011112.1"/>
</dbReference>
<dbReference type="PATRIC" id="fig|571913.6.peg.2877"/>
<dbReference type="InterPro" id="IPR017517">
    <property type="entry name" value="Maleyloyr_isom"/>
</dbReference>
<dbReference type="STRING" id="571913.VV02_14160"/>
<accession>A0A0K1JJI8</accession>
<dbReference type="InterPro" id="IPR017519">
    <property type="entry name" value="CHP03085"/>
</dbReference>
<dbReference type="KEGG" id="lmoi:VV02_14160"/>
<evidence type="ECO:0000313" key="1">
    <source>
        <dbReference type="EMBL" id="AKU16743.1"/>
    </source>
</evidence>
<dbReference type="Proteomes" id="UP000066480">
    <property type="component" value="Chromosome"/>
</dbReference>
<evidence type="ECO:0000313" key="2">
    <source>
        <dbReference type="Proteomes" id="UP000066480"/>
    </source>
</evidence>
<dbReference type="InterPro" id="IPR034660">
    <property type="entry name" value="DinB/YfiT-like"/>
</dbReference>
<keyword evidence="2" id="KW-1185">Reference proteome</keyword>
<protein>
    <recommendedName>
        <fullName evidence="3">Mycothiol-dependent maleylpyruvate isomerase metal-binding domain-containing protein</fullName>
    </recommendedName>
</protein>
<name>A0A0K1JJI8_9MICO</name>
<dbReference type="NCBIfam" id="TIGR03083">
    <property type="entry name" value="maleylpyruvate isomerase family mycothiol-dependent enzyme"/>
    <property type="match status" value="1"/>
</dbReference>
<proteinExistence type="predicted"/>
<dbReference type="EMBL" id="CP011112">
    <property type="protein sequence ID" value="AKU16743.1"/>
    <property type="molecule type" value="Genomic_DNA"/>
</dbReference>
<dbReference type="OrthoDB" id="3268903at2"/>
<sequence length="217" mass="23028">MASLAQQERQALCDTFELVGPDADTLCAGWTTRDLAAHLVLRESRPDAAIGMFVSALSSHTDSVMSSLAAQPWEQLVQTVRSGPPFLSPFRIGAIDQVANTGEFFIHHEDVLRGVDPSARRELTSAAERELWPVVQRMAKMTLRGVDVGVEAQSDGHGEAVLRRGSGPEQTVTLKGAPGEILLSIAGRAGADGARADVEIDGPPDAVAAYRSATMGL</sequence>
<gene>
    <name evidence="1" type="ORF">VV02_14160</name>
</gene>
<dbReference type="AlphaFoldDB" id="A0A0K1JJI8"/>
<organism evidence="1 2">
    <name type="scientific">Luteipulveratus mongoliensis</name>
    <dbReference type="NCBI Taxonomy" id="571913"/>
    <lineage>
        <taxon>Bacteria</taxon>
        <taxon>Bacillati</taxon>
        <taxon>Actinomycetota</taxon>
        <taxon>Actinomycetes</taxon>
        <taxon>Micrococcales</taxon>
        <taxon>Dermacoccaceae</taxon>
        <taxon>Luteipulveratus</taxon>
    </lineage>
</organism>
<dbReference type="NCBIfam" id="TIGR03085">
    <property type="entry name" value="TIGR03085 family metal-binding protein"/>
    <property type="match status" value="1"/>
</dbReference>